<dbReference type="GO" id="GO:0000981">
    <property type="term" value="F:DNA-binding transcription factor activity, RNA polymerase II-specific"/>
    <property type="evidence" value="ECO:0007669"/>
    <property type="project" value="TreeGrafter"/>
</dbReference>
<name>A0AAD8G7H7_ACIOX</name>
<dbReference type="GO" id="GO:0030154">
    <property type="term" value="P:cell differentiation"/>
    <property type="evidence" value="ECO:0007669"/>
    <property type="project" value="TreeGrafter"/>
</dbReference>
<evidence type="ECO:0000256" key="1">
    <source>
        <dbReference type="ARBA" id="ARBA00005562"/>
    </source>
</evidence>
<dbReference type="Gene3D" id="1.10.10.10">
    <property type="entry name" value="Winged helix-like DNA-binding domain superfamily/Winged helix DNA-binding domain"/>
    <property type="match status" value="1"/>
</dbReference>
<comment type="caution">
    <text evidence="5">The sequence shown here is derived from an EMBL/GenBank/DDBJ whole genome shotgun (WGS) entry which is preliminary data.</text>
</comment>
<evidence type="ECO:0000259" key="4">
    <source>
        <dbReference type="PROSITE" id="PS50061"/>
    </source>
</evidence>
<accession>A0AAD8G7H7</accession>
<dbReference type="PROSITE" id="PS50061">
    <property type="entry name" value="ETS_DOMAIN_3"/>
    <property type="match status" value="1"/>
</dbReference>
<dbReference type="EMBL" id="JAGXEW010000010">
    <property type="protein sequence ID" value="KAK1167132.1"/>
    <property type="molecule type" value="Genomic_DNA"/>
</dbReference>
<dbReference type="Pfam" id="PF00178">
    <property type="entry name" value="Ets"/>
    <property type="match status" value="1"/>
</dbReference>
<dbReference type="AlphaFoldDB" id="A0AAD8G7H7"/>
<keyword evidence="2 3" id="KW-0238">DNA-binding</keyword>
<dbReference type="SUPFAM" id="SSF46785">
    <property type="entry name" value="Winged helix' DNA-binding domain"/>
    <property type="match status" value="1"/>
</dbReference>
<dbReference type="InterPro" id="IPR046328">
    <property type="entry name" value="ETS_fam"/>
</dbReference>
<dbReference type="GO" id="GO:0043565">
    <property type="term" value="F:sequence-specific DNA binding"/>
    <property type="evidence" value="ECO:0007669"/>
    <property type="project" value="InterPro"/>
</dbReference>
<dbReference type="Proteomes" id="UP001230051">
    <property type="component" value="Unassembled WGS sequence"/>
</dbReference>
<dbReference type="InterPro" id="IPR000418">
    <property type="entry name" value="Ets_dom"/>
</dbReference>
<dbReference type="PANTHER" id="PTHR11849:SF17">
    <property type="entry name" value="TRANSCRIPTION FACTOR SPI-C"/>
    <property type="match status" value="1"/>
</dbReference>
<protein>
    <submittedName>
        <fullName evidence="5">Transcription factor Spi-C isoform X1</fullName>
    </submittedName>
</protein>
<reference evidence="5" key="1">
    <citation type="submission" date="2022-02" db="EMBL/GenBank/DDBJ databases">
        <title>Atlantic sturgeon de novo genome assembly.</title>
        <authorList>
            <person name="Stock M."/>
            <person name="Klopp C."/>
            <person name="Guiguen Y."/>
            <person name="Cabau C."/>
            <person name="Parinello H."/>
            <person name="Santidrian Yebra-Pimentel E."/>
            <person name="Kuhl H."/>
            <person name="Dirks R.P."/>
            <person name="Guessner J."/>
            <person name="Wuertz S."/>
            <person name="Du K."/>
            <person name="Schartl M."/>
        </authorList>
    </citation>
    <scope>NUCLEOTIDE SEQUENCE</scope>
    <source>
        <strain evidence="5">STURGEONOMICS-FGT-2020</strain>
        <tissue evidence="5">Whole blood</tissue>
    </source>
</reference>
<evidence type="ECO:0000256" key="2">
    <source>
        <dbReference type="ARBA" id="ARBA00023125"/>
    </source>
</evidence>
<proteinExistence type="inferred from homology"/>
<dbReference type="PANTHER" id="PTHR11849">
    <property type="entry name" value="ETS"/>
    <property type="match status" value="1"/>
</dbReference>
<keyword evidence="6" id="KW-1185">Reference proteome</keyword>
<evidence type="ECO:0000256" key="3">
    <source>
        <dbReference type="RuleBase" id="RU004019"/>
    </source>
</evidence>
<gene>
    <name evidence="5" type="primary">SPIC</name>
    <name evidence="5" type="ORF">AOXY_G11794</name>
</gene>
<evidence type="ECO:0000313" key="6">
    <source>
        <dbReference type="Proteomes" id="UP001230051"/>
    </source>
</evidence>
<dbReference type="PRINTS" id="PR00454">
    <property type="entry name" value="ETSDOMAIN"/>
</dbReference>
<dbReference type="InterPro" id="IPR036388">
    <property type="entry name" value="WH-like_DNA-bd_sf"/>
</dbReference>
<evidence type="ECO:0000313" key="5">
    <source>
        <dbReference type="EMBL" id="KAK1167132.1"/>
    </source>
</evidence>
<feature type="domain" description="ETS" evidence="4">
    <location>
        <begin position="134"/>
        <end position="217"/>
    </location>
</feature>
<comment type="similarity">
    <text evidence="1 3">Belongs to the ETS family.</text>
</comment>
<keyword evidence="3" id="KW-0539">Nucleus</keyword>
<dbReference type="SMART" id="SM00413">
    <property type="entry name" value="ETS"/>
    <property type="match status" value="1"/>
</dbReference>
<dbReference type="PROSITE" id="PS00346">
    <property type="entry name" value="ETS_DOMAIN_2"/>
    <property type="match status" value="1"/>
</dbReference>
<sequence>MMLNDLIRRNYVKMFHTVRGFFQIYKMSCTDQDILSQQFQDANEVIQQHSDGRQHYQPEYKCYENFNNHQMHFRPNPNYYSAPEAPILSWNEMPNWAHTIPEGPVPHNYTSSPENQPVYSIFPPPRSGKGRKKLRLYEYLHEALYDTNMSDSIQWVDKGNGTFQFVSKNKEKLAERWGKRKGNRKTMTYQKMARALRNYSRTGEIIKIRRKLTYQFNPVVLQRLNPAHAMGRDTVYYQYIPTEQGYYNVDNWQNTYGNYTCETEYDLNLSVFQSQVPNDCVAEPS</sequence>
<dbReference type="InterPro" id="IPR036390">
    <property type="entry name" value="WH_DNA-bd_sf"/>
</dbReference>
<dbReference type="FunFam" id="1.10.10.10:FF:000736">
    <property type="entry name" value="transcription factor Spi-C-like isoform X3"/>
    <property type="match status" value="1"/>
</dbReference>
<dbReference type="GO" id="GO:0005634">
    <property type="term" value="C:nucleus"/>
    <property type="evidence" value="ECO:0007669"/>
    <property type="project" value="UniProtKB-SubCell"/>
</dbReference>
<organism evidence="5 6">
    <name type="scientific">Acipenser oxyrinchus oxyrinchus</name>
    <dbReference type="NCBI Taxonomy" id="40147"/>
    <lineage>
        <taxon>Eukaryota</taxon>
        <taxon>Metazoa</taxon>
        <taxon>Chordata</taxon>
        <taxon>Craniata</taxon>
        <taxon>Vertebrata</taxon>
        <taxon>Euteleostomi</taxon>
        <taxon>Actinopterygii</taxon>
        <taxon>Chondrostei</taxon>
        <taxon>Acipenseriformes</taxon>
        <taxon>Acipenseridae</taxon>
        <taxon>Acipenser</taxon>
    </lineage>
</organism>
<comment type="subcellular location">
    <subcellularLocation>
        <location evidence="3">Nucleus</location>
    </subcellularLocation>
</comment>